<keyword evidence="2" id="KW-1133">Transmembrane helix</keyword>
<keyword evidence="4" id="KW-1185">Reference proteome</keyword>
<dbReference type="AlphaFoldDB" id="A0A4Q4STX1"/>
<feature type="coiled-coil region" evidence="1">
    <location>
        <begin position="28"/>
        <end position="55"/>
    </location>
</feature>
<comment type="caution">
    <text evidence="3">The sequence shown here is derived from an EMBL/GenBank/DDBJ whole genome shotgun (WGS) entry which is preliminary data.</text>
</comment>
<evidence type="ECO:0000256" key="2">
    <source>
        <dbReference type="SAM" id="Phobius"/>
    </source>
</evidence>
<dbReference type="STRING" id="155417.A0A4Q4STX1"/>
<keyword evidence="1" id="KW-0175">Coiled coil</keyword>
<evidence type="ECO:0000313" key="3">
    <source>
        <dbReference type="EMBL" id="RYO73671.1"/>
    </source>
</evidence>
<accession>A0A4Q4STX1</accession>
<evidence type="ECO:0000313" key="4">
    <source>
        <dbReference type="Proteomes" id="UP000293360"/>
    </source>
</evidence>
<keyword evidence="2" id="KW-0472">Membrane</keyword>
<name>A0A4Q4STX1_9PEZI</name>
<organism evidence="3 4">
    <name type="scientific">Monosporascus ibericus</name>
    <dbReference type="NCBI Taxonomy" id="155417"/>
    <lineage>
        <taxon>Eukaryota</taxon>
        <taxon>Fungi</taxon>
        <taxon>Dikarya</taxon>
        <taxon>Ascomycota</taxon>
        <taxon>Pezizomycotina</taxon>
        <taxon>Sordariomycetes</taxon>
        <taxon>Xylariomycetidae</taxon>
        <taxon>Xylariales</taxon>
        <taxon>Xylariales incertae sedis</taxon>
        <taxon>Monosporascus</taxon>
    </lineage>
</organism>
<feature type="transmembrane region" description="Helical" evidence="2">
    <location>
        <begin position="127"/>
        <end position="149"/>
    </location>
</feature>
<dbReference type="EMBL" id="QJNU01001610">
    <property type="protein sequence ID" value="RYO73671.1"/>
    <property type="molecule type" value="Genomic_DNA"/>
</dbReference>
<dbReference type="OrthoDB" id="5361176at2759"/>
<protein>
    <submittedName>
        <fullName evidence="3">Uncharacterized protein</fullName>
    </submittedName>
</protein>
<feature type="transmembrane region" description="Helical" evidence="2">
    <location>
        <begin position="155"/>
        <end position="177"/>
    </location>
</feature>
<keyword evidence="2" id="KW-0812">Transmembrane</keyword>
<evidence type="ECO:0000256" key="1">
    <source>
        <dbReference type="SAM" id="Coils"/>
    </source>
</evidence>
<gene>
    <name evidence="3" type="ORF">DL764_010449</name>
</gene>
<proteinExistence type="predicted"/>
<reference evidence="3 4" key="1">
    <citation type="submission" date="2018-06" db="EMBL/GenBank/DDBJ databases">
        <title>Complete Genomes of Monosporascus.</title>
        <authorList>
            <person name="Robinson A.J."/>
            <person name="Natvig D.O."/>
        </authorList>
    </citation>
    <scope>NUCLEOTIDE SEQUENCE [LARGE SCALE GENOMIC DNA]</scope>
    <source>
        <strain evidence="3 4">CBS 110550</strain>
    </source>
</reference>
<dbReference type="Proteomes" id="UP000293360">
    <property type="component" value="Unassembled WGS sequence"/>
</dbReference>
<sequence length="226" mass="25856">MVTNAWETELRLSFYQLTEDYFCSCAQRQRFQNTLAAIEEKLEGLRLEVSKWEIREKDRGKERPRWTPNDERKYGGIIKKLVRSRNKQATNLHSAHASVKSLKETLMGSREQICADLSLRGSEDIRFFTYAIVVFLPLGFAANIFSMGGNPGPDLVVSLVICAIIALVITVFALVNAKPLGRIIRRGFHLIDRYSRAKMKHKILMREREGRNEGIHDEEAKSAKTS</sequence>